<dbReference type="RefSeq" id="WP_127604824.1">
    <property type="nucleotide sequence ID" value="NZ_JARTHJ010000038.1"/>
</dbReference>
<protein>
    <submittedName>
        <fullName evidence="5">FCD domain-containing protein</fullName>
    </submittedName>
</protein>
<dbReference type="SUPFAM" id="SSF48008">
    <property type="entry name" value="GntR ligand-binding domain-like"/>
    <property type="match status" value="1"/>
</dbReference>
<name>A0A7X2Z9Y0_9BACL</name>
<dbReference type="Gene3D" id="1.10.10.10">
    <property type="entry name" value="Winged helix-like DNA-binding domain superfamily/Winged helix DNA-binding domain"/>
    <property type="match status" value="1"/>
</dbReference>
<dbReference type="SUPFAM" id="SSF46785">
    <property type="entry name" value="Winged helix' DNA-binding domain"/>
    <property type="match status" value="1"/>
</dbReference>
<evidence type="ECO:0000313" key="6">
    <source>
        <dbReference type="Proteomes" id="UP000450917"/>
    </source>
</evidence>
<dbReference type="Pfam" id="PF00392">
    <property type="entry name" value="GntR"/>
    <property type="match status" value="1"/>
</dbReference>
<dbReference type="Pfam" id="PF07729">
    <property type="entry name" value="FCD"/>
    <property type="match status" value="1"/>
</dbReference>
<dbReference type="PANTHER" id="PTHR43537:SF5">
    <property type="entry name" value="UXU OPERON TRANSCRIPTIONAL REGULATOR"/>
    <property type="match status" value="1"/>
</dbReference>
<accession>A0A7X2Z9Y0</accession>
<reference evidence="5 6" key="1">
    <citation type="submission" date="2019-11" db="EMBL/GenBank/DDBJ databases">
        <title>Draft genome sequences of five Paenibacillus species of dairy origin.</title>
        <authorList>
            <person name="Olajide A.M."/>
            <person name="Chen S."/>
            <person name="Lapointe G."/>
        </authorList>
    </citation>
    <scope>NUCLEOTIDE SEQUENCE [LARGE SCALE GENOMIC DNA]</scope>
    <source>
        <strain evidence="5 6">2CS3</strain>
    </source>
</reference>
<organism evidence="5 6">
    <name type="scientific">Paenibacillus validus</name>
    <dbReference type="NCBI Taxonomy" id="44253"/>
    <lineage>
        <taxon>Bacteria</taxon>
        <taxon>Bacillati</taxon>
        <taxon>Bacillota</taxon>
        <taxon>Bacilli</taxon>
        <taxon>Bacillales</taxon>
        <taxon>Paenibacillaceae</taxon>
        <taxon>Paenibacillus</taxon>
    </lineage>
</organism>
<keyword evidence="1" id="KW-0805">Transcription regulation</keyword>
<evidence type="ECO:0000313" key="5">
    <source>
        <dbReference type="EMBL" id="MUG71043.1"/>
    </source>
</evidence>
<sequence length="211" mass="24719">MKKRVLLKDTAYIKIKEKIMRGDFLDSNSTSENQLVEELQMSRTPIREALHKLQHEGLVKIISNQGIVIQEMSVKETNDLFDMRSAIEIYSLRKTIHSITSDEISHLEQIIEQQKRSNEEKDVASFIRQDVDFHQYLLEIGNNSLFMQMMGSIRERLYFDVNRWRRAYPESITRLIEEHIRIVEAIKAKDSELAVAELEAHLQNGKITFIS</sequence>
<dbReference type="GO" id="GO:0003700">
    <property type="term" value="F:DNA-binding transcription factor activity"/>
    <property type="evidence" value="ECO:0007669"/>
    <property type="project" value="InterPro"/>
</dbReference>
<dbReference type="SMART" id="SM00895">
    <property type="entry name" value="FCD"/>
    <property type="match status" value="1"/>
</dbReference>
<dbReference type="InterPro" id="IPR036390">
    <property type="entry name" value="WH_DNA-bd_sf"/>
</dbReference>
<evidence type="ECO:0000256" key="2">
    <source>
        <dbReference type="ARBA" id="ARBA00023125"/>
    </source>
</evidence>
<dbReference type="GO" id="GO:0003677">
    <property type="term" value="F:DNA binding"/>
    <property type="evidence" value="ECO:0007669"/>
    <property type="project" value="UniProtKB-KW"/>
</dbReference>
<feature type="domain" description="HTH gntR-type" evidence="4">
    <location>
        <begin position="5"/>
        <end position="72"/>
    </location>
</feature>
<dbReference type="PANTHER" id="PTHR43537">
    <property type="entry name" value="TRANSCRIPTIONAL REGULATOR, GNTR FAMILY"/>
    <property type="match status" value="1"/>
</dbReference>
<dbReference type="AlphaFoldDB" id="A0A7X2Z9Y0"/>
<comment type="caution">
    <text evidence="5">The sequence shown here is derived from an EMBL/GenBank/DDBJ whole genome shotgun (WGS) entry which is preliminary data.</text>
</comment>
<evidence type="ECO:0000259" key="4">
    <source>
        <dbReference type="PROSITE" id="PS50949"/>
    </source>
</evidence>
<dbReference type="PRINTS" id="PR00035">
    <property type="entry name" value="HTHGNTR"/>
</dbReference>
<dbReference type="InterPro" id="IPR000524">
    <property type="entry name" value="Tscrpt_reg_HTH_GntR"/>
</dbReference>
<dbReference type="InterPro" id="IPR008920">
    <property type="entry name" value="TF_FadR/GntR_C"/>
</dbReference>
<dbReference type="InterPro" id="IPR036388">
    <property type="entry name" value="WH-like_DNA-bd_sf"/>
</dbReference>
<dbReference type="EMBL" id="WNZX01000007">
    <property type="protein sequence ID" value="MUG71043.1"/>
    <property type="molecule type" value="Genomic_DNA"/>
</dbReference>
<proteinExistence type="predicted"/>
<dbReference type="PROSITE" id="PS50949">
    <property type="entry name" value="HTH_GNTR"/>
    <property type="match status" value="1"/>
</dbReference>
<dbReference type="SMART" id="SM00345">
    <property type="entry name" value="HTH_GNTR"/>
    <property type="match status" value="1"/>
</dbReference>
<dbReference type="InterPro" id="IPR011711">
    <property type="entry name" value="GntR_C"/>
</dbReference>
<keyword evidence="6" id="KW-1185">Reference proteome</keyword>
<keyword evidence="3" id="KW-0804">Transcription</keyword>
<evidence type="ECO:0000256" key="1">
    <source>
        <dbReference type="ARBA" id="ARBA00023015"/>
    </source>
</evidence>
<dbReference type="Proteomes" id="UP000450917">
    <property type="component" value="Unassembled WGS sequence"/>
</dbReference>
<evidence type="ECO:0000256" key="3">
    <source>
        <dbReference type="ARBA" id="ARBA00023163"/>
    </source>
</evidence>
<gene>
    <name evidence="5" type="ORF">GNP93_10155</name>
</gene>
<keyword evidence="2" id="KW-0238">DNA-binding</keyword>
<dbReference type="Gene3D" id="1.20.120.530">
    <property type="entry name" value="GntR ligand-binding domain-like"/>
    <property type="match status" value="1"/>
</dbReference>